<keyword evidence="5" id="KW-0813">Transport</keyword>
<dbReference type="PROSITE" id="PS51257">
    <property type="entry name" value="PROKAR_LIPOPROTEIN"/>
    <property type="match status" value="1"/>
</dbReference>
<evidence type="ECO:0000256" key="2">
    <source>
        <dbReference type="ARBA" id="ARBA00004193"/>
    </source>
</evidence>
<comment type="similarity">
    <text evidence="3">Belongs to the PstS family.</text>
</comment>
<keyword evidence="8" id="KW-0449">Lipoprotein</keyword>
<dbReference type="RefSeq" id="WP_204446502.1">
    <property type="nucleotide sequence ID" value="NZ_JACJKY010000010.1"/>
</dbReference>
<evidence type="ECO:0000256" key="7">
    <source>
        <dbReference type="ARBA" id="ARBA00023139"/>
    </source>
</evidence>
<protein>
    <submittedName>
        <fullName evidence="11">Substrate-binding domain-containing protein</fullName>
    </submittedName>
</protein>
<comment type="caution">
    <text evidence="11">The sequence shown here is derived from an EMBL/GenBank/DDBJ whole genome shotgun (WGS) entry which is preliminary data.</text>
</comment>
<evidence type="ECO:0000259" key="10">
    <source>
        <dbReference type="Pfam" id="PF12849"/>
    </source>
</evidence>
<dbReference type="SUPFAM" id="SSF53850">
    <property type="entry name" value="Periplasmic binding protein-like II"/>
    <property type="match status" value="2"/>
</dbReference>
<evidence type="ECO:0000256" key="4">
    <source>
        <dbReference type="ARBA" id="ARBA00011529"/>
    </source>
</evidence>
<dbReference type="GO" id="GO:0005886">
    <property type="term" value="C:plasma membrane"/>
    <property type="evidence" value="ECO:0007669"/>
    <property type="project" value="UniProtKB-SubCell"/>
</dbReference>
<dbReference type="Proteomes" id="UP000774750">
    <property type="component" value="Unassembled WGS sequence"/>
</dbReference>
<evidence type="ECO:0000256" key="1">
    <source>
        <dbReference type="ARBA" id="ARBA00002841"/>
    </source>
</evidence>
<evidence type="ECO:0000256" key="8">
    <source>
        <dbReference type="ARBA" id="ARBA00023288"/>
    </source>
</evidence>
<evidence type="ECO:0000313" key="11">
    <source>
        <dbReference type="EMBL" id="MBM6920991.1"/>
    </source>
</evidence>
<comment type="subcellular location">
    <subcellularLocation>
        <location evidence="2">Cell membrane</location>
        <topology evidence="2">Lipid-anchor</topology>
    </subcellularLocation>
</comment>
<feature type="signal peptide" evidence="9">
    <location>
        <begin position="1"/>
        <end position="23"/>
    </location>
</feature>
<evidence type="ECO:0000313" key="12">
    <source>
        <dbReference type="Proteomes" id="UP000774750"/>
    </source>
</evidence>
<dbReference type="Gene3D" id="3.40.190.10">
    <property type="entry name" value="Periplasmic binding protein-like II"/>
    <property type="match status" value="2"/>
</dbReference>
<feature type="domain" description="PBP" evidence="10">
    <location>
        <begin position="43"/>
        <end position="167"/>
    </location>
</feature>
<dbReference type="PANTHER" id="PTHR30570">
    <property type="entry name" value="PERIPLASMIC PHOSPHATE BINDING COMPONENT OF PHOSPHATE ABC TRANSPORTER"/>
    <property type="match status" value="1"/>
</dbReference>
<dbReference type="InterPro" id="IPR050811">
    <property type="entry name" value="Phosphate_ABC_transporter"/>
</dbReference>
<keyword evidence="6 9" id="KW-0732">Signal</keyword>
<keyword evidence="5" id="KW-0592">Phosphate transport</keyword>
<dbReference type="AlphaFoldDB" id="A0A938X870"/>
<dbReference type="PANTHER" id="PTHR30570:SF1">
    <property type="entry name" value="PHOSPHATE-BINDING PROTEIN PSTS"/>
    <property type="match status" value="1"/>
</dbReference>
<feature type="chain" id="PRO_5036883775" evidence="9">
    <location>
        <begin position="24"/>
        <end position="304"/>
    </location>
</feature>
<comment type="function">
    <text evidence="1">Part of the ABC transporter complex PstSACB involved in phosphate import.</text>
</comment>
<proteinExistence type="inferred from homology"/>
<accession>A0A938X870</accession>
<reference evidence="11" key="2">
    <citation type="journal article" date="2021" name="Sci. Rep.">
        <title>The distribution of antibiotic resistance genes in chicken gut microbiota commensals.</title>
        <authorList>
            <person name="Juricova H."/>
            <person name="Matiasovicova J."/>
            <person name="Kubasova T."/>
            <person name="Cejkova D."/>
            <person name="Rychlik I."/>
        </authorList>
    </citation>
    <scope>NUCLEOTIDE SEQUENCE</scope>
    <source>
        <strain evidence="11">An559</strain>
    </source>
</reference>
<reference evidence="11" key="1">
    <citation type="submission" date="2020-08" db="EMBL/GenBank/DDBJ databases">
        <authorList>
            <person name="Cejkova D."/>
            <person name="Kubasova T."/>
            <person name="Jahodarova E."/>
            <person name="Rychlik I."/>
        </authorList>
    </citation>
    <scope>NUCLEOTIDE SEQUENCE</scope>
    <source>
        <strain evidence="11">An559</strain>
    </source>
</reference>
<comment type="subunit">
    <text evidence="4">The complex is composed of two ATP-binding proteins (PstB), two transmembrane proteins (PstC and PstA) and a solute-binding protein (PstS).</text>
</comment>
<dbReference type="Pfam" id="PF12849">
    <property type="entry name" value="PBP_like_2"/>
    <property type="match status" value="2"/>
</dbReference>
<evidence type="ECO:0000256" key="5">
    <source>
        <dbReference type="ARBA" id="ARBA00022592"/>
    </source>
</evidence>
<name>A0A938X870_9FIRM</name>
<sequence length="304" mass="31367">MKKGFLKIGAVIAALGVMTAAFAGCSTTEGNDSSNGGDAAGTTTGKINVCSREDGSGTRGAFIELLGIEEKDESGEKVDRTVATAEITNSTAVMMTTVAGNKQAIGYISLGALSDDVKALKVDGAAPTVDAVKDGSYKVSRPFNIVTKEGSSNPAAEDFIAFIMSEEGQKVVEEEGCISNGNNGAFTSKNPTGTITVVGSSSVSPVMEKLIEAYNAINGGLTIELQTNDSSTGVSSAIDGTCDIGMASRELKDEEVSKGAKATVIATDGIAVIVNKENSFDDLTSEQIKQIYIGEITTWDELAK</sequence>
<dbReference type="InterPro" id="IPR024370">
    <property type="entry name" value="PBP_domain"/>
</dbReference>
<keyword evidence="12" id="KW-1185">Reference proteome</keyword>
<gene>
    <name evidence="11" type="ORF">H6A12_07480</name>
</gene>
<feature type="domain" description="PBP" evidence="10">
    <location>
        <begin position="190"/>
        <end position="301"/>
    </location>
</feature>
<keyword evidence="7" id="KW-0564">Palmitate</keyword>
<dbReference type="GO" id="GO:0006817">
    <property type="term" value="P:phosphate ion transport"/>
    <property type="evidence" value="ECO:0007669"/>
    <property type="project" value="UniProtKB-KW"/>
</dbReference>
<dbReference type="EMBL" id="JACJKY010000010">
    <property type="protein sequence ID" value="MBM6920991.1"/>
    <property type="molecule type" value="Genomic_DNA"/>
</dbReference>
<evidence type="ECO:0000256" key="6">
    <source>
        <dbReference type="ARBA" id="ARBA00022729"/>
    </source>
</evidence>
<evidence type="ECO:0000256" key="3">
    <source>
        <dbReference type="ARBA" id="ARBA00008725"/>
    </source>
</evidence>
<organism evidence="11 12">
    <name type="scientific">Merdimmobilis hominis</name>
    <dbReference type="NCBI Taxonomy" id="2897707"/>
    <lineage>
        <taxon>Bacteria</taxon>
        <taxon>Bacillati</taxon>
        <taxon>Bacillota</taxon>
        <taxon>Clostridia</taxon>
        <taxon>Eubacteriales</taxon>
        <taxon>Oscillospiraceae</taxon>
        <taxon>Merdimmobilis</taxon>
    </lineage>
</organism>
<evidence type="ECO:0000256" key="9">
    <source>
        <dbReference type="SAM" id="SignalP"/>
    </source>
</evidence>